<dbReference type="GO" id="GO:0046872">
    <property type="term" value="F:metal ion binding"/>
    <property type="evidence" value="ECO:0007669"/>
    <property type="project" value="UniProtKB-KW"/>
</dbReference>
<comment type="subcellular location">
    <subcellularLocation>
        <location evidence="2">Cell membrane</location>
        <topology evidence="2">Multi-pass membrane protein</topology>
    </subcellularLocation>
</comment>
<evidence type="ECO:0000256" key="5">
    <source>
        <dbReference type="ARBA" id="ARBA00022617"/>
    </source>
</evidence>
<keyword evidence="9" id="KW-1133">Transmembrane helix</keyword>
<dbReference type="GO" id="GO:0020037">
    <property type="term" value="F:heme binding"/>
    <property type="evidence" value="ECO:0007669"/>
    <property type="project" value="TreeGrafter"/>
</dbReference>
<evidence type="ECO:0000256" key="12">
    <source>
        <dbReference type="ARBA" id="ARBA00037975"/>
    </source>
</evidence>
<evidence type="ECO:0000313" key="13">
    <source>
        <dbReference type="EMBL" id="AKS45126.1"/>
    </source>
</evidence>
<evidence type="ECO:0000256" key="6">
    <source>
        <dbReference type="ARBA" id="ARBA00022692"/>
    </source>
</evidence>
<keyword evidence="8" id="KW-0249">Electron transport</keyword>
<keyword evidence="10" id="KW-0408">Iron</keyword>
<keyword evidence="4" id="KW-1003">Cell membrane</keyword>
<comment type="cofactor">
    <cofactor evidence="1">
        <name>heme b</name>
        <dbReference type="ChEBI" id="CHEBI:60344"/>
    </cofactor>
</comment>
<dbReference type="InterPro" id="IPR016174">
    <property type="entry name" value="Di-haem_cyt_TM"/>
</dbReference>
<dbReference type="InterPro" id="IPR052168">
    <property type="entry name" value="Cytochrome_b561_oxidase"/>
</dbReference>
<accession>A0A0K0Y2J7</accession>
<dbReference type="OrthoDB" id="1247465at2"/>
<dbReference type="RefSeq" id="WP_049833547.1">
    <property type="nucleotide sequence ID" value="NZ_CP012160.1"/>
</dbReference>
<evidence type="ECO:0000256" key="1">
    <source>
        <dbReference type="ARBA" id="ARBA00001970"/>
    </source>
</evidence>
<keyword evidence="11" id="KW-0472">Membrane</keyword>
<evidence type="ECO:0000256" key="2">
    <source>
        <dbReference type="ARBA" id="ARBA00004651"/>
    </source>
</evidence>
<reference evidence="13 14" key="1">
    <citation type="journal article" date="2015" name="Genome Announc.">
        <title>Closed Genome Sequence of Octadecabacter temperatus SB1, the First Mesophilic Species of the Genus Octadecabacter.</title>
        <authorList>
            <person name="Voget S."/>
            <person name="Billerbeck S."/>
            <person name="Simon M."/>
            <person name="Daniel R."/>
        </authorList>
    </citation>
    <scope>NUCLEOTIDE SEQUENCE [LARGE SCALE GENOMIC DNA]</scope>
    <source>
        <strain evidence="13 14">SB1</strain>
    </source>
</reference>
<dbReference type="GO" id="GO:0005886">
    <property type="term" value="C:plasma membrane"/>
    <property type="evidence" value="ECO:0007669"/>
    <property type="project" value="UniProtKB-SubCell"/>
</dbReference>
<keyword evidence="6" id="KW-0812">Transmembrane</keyword>
<dbReference type="KEGG" id="otm:OSB_05650"/>
<gene>
    <name evidence="13" type="ORF">OSB_05650</name>
</gene>
<evidence type="ECO:0000256" key="7">
    <source>
        <dbReference type="ARBA" id="ARBA00022723"/>
    </source>
</evidence>
<dbReference type="GO" id="GO:0022904">
    <property type="term" value="P:respiratory electron transport chain"/>
    <property type="evidence" value="ECO:0007669"/>
    <property type="project" value="InterPro"/>
</dbReference>
<evidence type="ECO:0000256" key="11">
    <source>
        <dbReference type="ARBA" id="ARBA00023136"/>
    </source>
</evidence>
<organism evidence="13 14">
    <name type="scientific">Octadecabacter temperatus</name>
    <dbReference type="NCBI Taxonomy" id="1458307"/>
    <lineage>
        <taxon>Bacteria</taxon>
        <taxon>Pseudomonadati</taxon>
        <taxon>Pseudomonadota</taxon>
        <taxon>Alphaproteobacteria</taxon>
        <taxon>Rhodobacterales</taxon>
        <taxon>Roseobacteraceae</taxon>
        <taxon>Octadecabacter</taxon>
    </lineage>
</organism>
<dbReference type="Proteomes" id="UP000067444">
    <property type="component" value="Chromosome"/>
</dbReference>
<evidence type="ECO:0000256" key="10">
    <source>
        <dbReference type="ARBA" id="ARBA00023004"/>
    </source>
</evidence>
<proteinExistence type="inferred from homology"/>
<dbReference type="PANTHER" id="PTHR30529:SF1">
    <property type="entry name" value="CYTOCHROME B561 HOMOLOG 2"/>
    <property type="match status" value="1"/>
</dbReference>
<dbReference type="AlphaFoldDB" id="A0A0K0Y2J7"/>
<dbReference type="SUPFAM" id="SSF81342">
    <property type="entry name" value="Transmembrane di-heme cytochromes"/>
    <property type="match status" value="1"/>
</dbReference>
<keyword evidence="3" id="KW-0813">Transport</keyword>
<dbReference type="Pfam" id="PF01292">
    <property type="entry name" value="Ni_hydr_CYTB"/>
    <property type="match status" value="1"/>
</dbReference>
<dbReference type="PANTHER" id="PTHR30529">
    <property type="entry name" value="CYTOCHROME B561"/>
    <property type="match status" value="1"/>
</dbReference>
<comment type="similarity">
    <text evidence="12">Belongs to the cytochrome b561 family.</text>
</comment>
<dbReference type="EMBL" id="CP012160">
    <property type="protein sequence ID" value="AKS45126.1"/>
    <property type="molecule type" value="Genomic_DNA"/>
</dbReference>
<keyword evidence="7" id="KW-0479">Metal-binding</keyword>
<keyword evidence="5" id="KW-0349">Heme</keyword>
<sequence>MQPPARAHGFVTKTIHWLSAGLLAYGYFKGLNNVRQLNQPGLLEFEVIFALALGALFLVRLLWTKYVAGHTRLPQDAPKWEHVASRAVQVGLYASVFGIVLSGLGIALGFVTPMLDGLFMDAMLALHDVTLFALPVFLGVHIFGALWHKIVRRDGVLESMTGRLPI</sequence>
<dbReference type="STRING" id="1458307.OSB_05650"/>
<evidence type="ECO:0000256" key="9">
    <source>
        <dbReference type="ARBA" id="ARBA00022989"/>
    </source>
</evidence>
<evidence type="ECO:0000256" key="4">
    <source>
        <dbReference type="ARBA" id="ARBA00022475"/>
    </source>
</evidence>
<keyword evidence="14" id="KW-1185">Reference proteome</keyword>
<dbReference type="InterPro" id="IPR011577">
    <property type="entry name" value="Cyt_b561_bac/Ni-Hgenase"/>
</dbReference>
<dbReference type="GO" id="GO:0009055">
    <property type="term" value="F:electron transfer activity"/>
    <property type="evidence" value="ECO:0007669"/>
    <property type="project" value="InterPro"/>
</dbReference>
<evidence type="ECO:0000256" key="8">
    <source>
        <dbReference type="ARBA" id="ARBA00022982"/>
    </source>
</evidence>
<name>A0A0K0Y2J7_9RHOB</name>
<evidence type="ECO:0000256" key="3">
    <source>
        <dbReference type="ARBA" id="ARBA00022448"/>
    </source>
</evidence>
<evidence type="ECO:0000313" key="14">
    <source>
        <dbReference type="Proteomes" id="UP000067444"/>
    </source>
</evidence>
<protein>
    <submittedName>
        <fullName evidence="13">Prokaryotic cytochrome b561</fullName>
    </submittedName>
</protein>